<organism evidence="1 2">
    <name type="scientific">Hymenobacter saemangeumensis</name>
    <dbReference type="NCBI Taxonomy" id="1084522"/>
    <lineage>
        <taxon>Bacteria</taxon>
        <taxon>Pseudomonadati</taxon>
        <taxon>Bacteroidota</taxon>
        <taxon>Cytophagia</taxon>
        <taxon>Cytophagales</taxon>
        <taxon>Hymenobacteraceae</taxon>
        <taxon>Hymenobacter</taxon>
    </lineage>
</organism>
<dbReference type="RefSeq" id="WP_345233898.1">
    <property type="nucleotide sequence ID" value="NZ_BAABGZ010000010.1"/>
</dbReference>
<accession>A0ABP8I2M0</accession>
<dbReference type="EMBL" id="BAABGZ010000010">
    <property type="protein sequence ID" value="GAA4349972.1"/>
    <property type="molecule type" value="Genomic_DNA"/>
</dbReference>
<proteinExistence type="predicted"/>
<protein>
    <submittedName>
        <fullName evidence="1">Uncharacterized protein</fullName>
    </submittedName>
</protein>
<evidence type="ECO:0000313" key="1">
    <source>
        <dbReference type="EMBL" id="GAA4349972.1"/>
    </source>
</evidence>
<name>A0ABP8I2M0_9BACT</name>
<gene>
    <name evidence="1" type="ORF">GCM10023185_07160</name>
</gene>
<dbReference type="Proteomes" id="UP001501153">
    <property type="component" value="Unassembled WGS sequence"/>
</dbReference>
<keyword evidence="2" id="KW-1185">Reference proteome</keyword>
<reference evidence="2" key="1">
    <citation type="journal article" date="2019" name="Int. J. Syst. Evol. Microbiol.">
        <title>The Global Catalogue of Microorganisms (GCM) 10K type strain sequencing project: providing services to taxonomists for standard genome sequencing and annotation.</title>
        <authorList>
            <consortium name="The Broad Institute Genomics Platform"/>
            <consortium name="The Broad Institute Genome Sequencing Center for Infectious Disease"/>
            <person name="Wu L."/>
            <person name="Ma J."/>
        </authorList>
    </citation>
    <scope>NUCLEOTIDE SEQUENCE [LARGE SCALE GENOMIC DNA]</scope>
    <source>
        <strain evidence="2">JCM 17923</strain>
    </source>
</reference>
<sequence length="71" mass="8017">MTPAEFAAFLRRAFQVNTWYGIPATERALRRVDCKLSPATIWKAAMKAGWAEHYAGNDEYCLLAEKLPAVE</sequence>
<comment type="caution">
    <text evidence="1">The sequence shown here is derived from an EMBL/GenBank/DDBJ whole genome shotgun (WGS) entry which is preliminary data.</text>
</comment>
<evidence type="ECO:0000313" key="2">
    <source>
        <dbReference type="Proteomes" id="UP001501153"/>
    </source>
</evidence>